<evidence type="ECO:0000256" key="1">
    <source>
        <dbReference type="SAM" id="MobiDB-lite"/>
    </source>
</evidence>
<feature type="compositionally biased region" description="Polar residues" evidence="1">
    <location>
        <begin position="87"/>
        <end position="98"/>
    </location>
</feature>
<organism evidence="2 3">
    <name type="scientific">Parnassius apollo</name>
    <name type="common">Apollo butterfly</name>
    <name type="synonym">Papilio apollo</name>
    <dbReference type="NCBI Taxonomy" id="110799"/>
    <lineage>
        <taxon>Eukaryota</taxon>
        <taxon>Metazoa</taxon>
        <taxon>Ecdysozoa</taxon>
        <taxon>Arthropoda</taxon>
        <taxon>Hexapoda</taxon>
        <taxon>Insecta</taxon>
        <taxon>Pterygota</taxon>
        <taxon>Neoptera</taxon>
        <taxon>Endopterygota</taxon>
        <taxon>Lepidoptera</taxon>
        <taxon>Glossata</taxon>
        <taxon>Ditrysia</taxon>
        <taxon>Papilionoidea</taxon>
        <taxon>Papilionidae</taxon>
        <taxon>Parnassiinae</taxon>
        <taxon>Parnassini</taxon>
        <taxon>Parnassius</taxon>
        <taxon>Parnassius</taxon>
    </lineage>
</organism>
<evidence type="ECO:0000313" key="3">
    <source>
        <dbReference type="Proteomes" id="UP000691718"/>
    </source>
</evidence>
<reference evidence="2" key="1">
    <citation type="submission" date="2021-04" db="EMBL/GenBank/DDBJ databases">
        <authorList>
            <person name="Tunstrom K."/>
        </authorList>
    </citation>
    <scope>NUCLEOTIDE SEQUENCE</scope>
</reference>
<name>A0A8S3XBS9_PARAO</name>
<proteinExistence type="predicted"/>
<dbReference type="EMBL" id="CAJQZP010001085">
    <property type="protein sequence ID" value="CAG5015652.1"/>
    <property type="molecule type" value="Genomic_DNA"/>
</dbReference>
<sequence length="233" mass="26021">MTSAEALQHFDELLLGALNDLTELFRETGRDASKAAEVVEKRGESLDSYHHLQWFGIFLLSKDIKSLEAAKFESYDEKNKKNIAVESDSNNQSYTDNLNDQKDDFMGEKAEDPHESMVDVAARIRRLAPACYFGTALEMCFTDCFVLGLDRVKTAREKLFREVPNQLKLNKALEVACAVKGALRIVSAGDSAFRELIKFEPLLYTDWRRIAPASGHKTVAPVVAATPESPGVM</sequence>
<comment type="caution">
    <text evidence="2">The sequence shown here is derived from an EMBL/GenBank/DDBJ whole genome shotgun (WGS) entry which is preliminary data.</text>
</comment>
<evidence type="ECO:0000313" key="2">
    <source>
        <dbReference type="EMBL" id="CAG5015652.1"/>
    </source>
</evidence>
<dbReference type="OrthoDB" id="6350539at2759"/>
<feature type="region of interest" description="Disordered" evidence="1">
    <location>
        <begin position="83"/>
        <end position="107"/>
    </location>
</feature>
<dbReference type="AlphaFoldDB" id="A0A8S3XBS9"/>
<accession>A0A8S3XBS9</accession>
<keyword evidence="3" id="KW-1185">Reference proteome</keyword>
<protein>
    <submittedName>
        <fullName evidence="2">(apollo) hypothetical protein</fullName>
    </submittedName>
</protein>
<gene>
    <name evidence="2" type="ORF">PAPOLLO_LOCUS16409</name>
</gene>
<dbReference type="Proteomes" id="UP000691718">
    <property type="component" value="Unassembled WGS sequence"/>
</dbReference>